<gene>
    <name evidence="1" type="ORF">B296_00045115</name>
</gene>
<accession>A0A426Y6S5</accession>
<reference evidence="1 2" key="1">
    <citation type="journal article" date="2014" name="Agronomy (Basel)">
        <title>A Draft Genome Sequence for Ensete ventricosum, the Drought-Tolerant Tree Against Hunger.</title>
        <authorList>
            <person name="Harrison J."/>
            <person name="Moore K.A."/>
            <person name="Paszkiewicz K."/>
            <person name="Jones T."/>
            <person name="Grant M."/>
            <person name="Ambacheew D."/>
            <person name="Muzemil S."/>
            <person name="Studholme D.J."/>
        </authorList>
    </citation>
    <scope>NUCLEOTIDE SEQUENCE [LARGE SCALE GENOMIC DNA]</scope>
</reference>
<protein>
    <submittedName>
        <fullName evidence="1">Uncharacterized protein</fullName>
    </submittedName>
</protein>
<name>A0A426Y6S5_ENSVE</name>
<evidence type="ECO:0000313" key="1">
    <source>
        <dbReference type="EMBL" id="RRT47453.1"/>
    </source>
</evidence>
<dbReference type="AlphaFoldDB" id="A0A426Y6S5"/>
<dbReference type="Proteomes" id="UP000287651">
    <property type="component" value="Unassembled WGS sequence"/>
</dbReference>
<organism evidence="1 2">
    <name type="scientific">Ensete ventricosum</name>
    <name type="common">Abyssinian banana</name>
    <name type="synonym">Musa ensete</name>
    <dbReference type="NCBI Taxonomy" id="4639"/>
    <lineage>
        <taxon>Eukaryota</taxon>
        <taxon>Viridiplantae</taxon>
        <taxon>Streptophyta</taxon>
        <taxon>Embryophyta</taxon>
        <taxon>Tracheophyta</taxon>
        <taxon>Spermatophyta</taxon>
        <taxon>Magnoliopsida</taxon>
        <taxon>Liliopsida</taxon>
        <taxon>Zingiberales</taxon>
        <taxon>Musaceae</taxon>
        <taxon>Ensete</taxon>
    </lineage>
</organism>
<proteinExistence type="predicted"/>
<comment type="caution">
    <text evidence="1">The sequence shown here is derived from an EMBL/GenBank/DDBJ whole genome shotgun (WGS) entry which is preliminary data.</text>
</comment>
<evidence type="ECO:0000313" key="2">
    <source>
        <dbReference type="Proteomes" id="UP000287651"/>
    </source>
</evidence>
<sequence>MSSPLLARKGRHQQRYDNQHRLVAGYFQSSQCIPYKVKTDDGNRSGDLLGRVEVLMVTSPGRLDLVFPKVRNRIPWFFWI</sequence>
<dbReference type="EMBL" id="AMZH03014548">
    <property type="protein sequence ID" value="RRT47453.1"/>
    <property type="molecule type" value="Genomic_DNA"/>
</dbReference>